<accession>A0A379QK62</accession>
<proteinExistence type="predicted"/>
<dbReference type="AlphaFoldDB" id="A0A379QK62"/>
<dbReference type="EMBL" id="UGWP01000004">
    <property type="protein sequence ID" value="SUF57515.1"/>
    <property type="molecule type" value="Genomic_DNA"/>
</dbReference>
<gene>
    <name evidence="1" type="ORF">NCTC10252_02784</name>
</gene>
<evidence type="ECO:0000313" key="1">
    <source>
        <dbReference type="EMBL" id="SUF57515.1"/>
    </source>
</evidence>
<protein>
    <submittedName>
        <fullName evidence="1">Protein of uncharacterized function (DUF3383)</fullName>
    </submittedName>
</protein>
<dbReference type="InterPro" id="IPR021808">
    <property type="entry name" value="DUF3383"/>
</dbReference>
<organism evidence="1 2">
    <name type="scientific">Salmonella enterica</name>
    <name type="common">Salmonella choleraesuis</name>
    <dbReference type="NCBI Taxonomy" id="28901"/>
    <lineage>
        <taxon>Bacteria</taxon>
        <taxon>Pseudomonadati</taxon>
        <taxon>Pseudomonadota</taxon>
        <taxon>Gammaproteobacteria</taxon>
        <taxon>Enterobacterales</taxon>
        <taxon>Enterobacteriaceae</taxon>
        <taxon>Salmonella</taxon>
    </lineage>
</organism>
<name>A0A379QK62_SALER</name>
<reference evidence="1 2" key="1">
    <citation type="submission" date="2018-06" db="EMBL/GenBank/DDBJ databases">
        <authorList>
            <consortium name="Pathogen Informatics"/>
            <person name="Doyle S."/>
        </authorList>
    </citation>
    <scope>NUCLEOTIDE SEQUENCE [LARGE SCALE GENOMIC DNA]</scope>
    <source>
        <strain evidence="1 2">NCTC10252</strain>
    </source>
</reference>
<dbReference type="Proteomes" id="UP000254597">
    <property type="component" value="Unassembled WGS sequence"/>
</dbReference>
<sequence length="513" mass="56755">MAISFKKYVDITSGVGAGASVKNRELIGRLFTSSPLLAVDVIAEATDAESVGKHFGYDSDEYNRALFYFSWISKLTTRAKKISFARYAPDGARGGIVGTDVGESADDIANYNAVVNKTITIRIENENTSTSGVLTLDFSTATNLTEVATIIQTVARNAFEQSIPQAVGLMVEWDSVGRRFLLVMGVSGTISIAIRGGDETTLSLLGWATPTYNTGAEPEKPQDAVARTTDISNNFGSFAFIDALTITNVIEIAKWNAAQNVMFQFHVPVSAKYEFTERRDGYGDYYEILKGYDGTGLTYTLSPDEYHEMMPMIILAATDYNRRNSAQNYMFQQFSVTPTVTDTTFSNTLDSYRLNYYGRTQTAGQNIDFYQRGVLMGDSTAPVDMNTYANEQWLKGLMESQLMTLMLSMSAISANASGRSQLIAILQAGIEDALYNGVISVGKTLNTTQRMYITEATGDELAWAQVQNLGYWLDCWFEEYTTSDGRTEYKAVYLLIYSKDDVIRKVEGTHTLI</sequence>
<dbReference type="Pfam" id="PF11863">
    <property type="entry name" value="DUF3383"/>
    <property type="match status" value="1"/>
</dbReference>
<evidence type="ECO:0000313" key="2">
    <source>
        <dbReference type="Proteomes" id="UP000254597"/>
    </source>
</evidence>